<feature type="region of interest" description="Disordered" evidence="1">
    <location>
        <begin position="1"/>
        <end position="24"/>
    </location>
</feature>
<protein>
    <submittedName>
        <fullName evidence="2">Uncharacterized protein</fullName>
    </submittedName>
</protein>
<evidence type="ECO:0000256" key="1">
    <source>
        <dbReference type="SAM" id="MobiDB-lite"/>
    </source>
</evidence>
<accession>A0A4C1TMF3</accession>
<keyword evidence="3" id="KW-1185">Reference proteome</keyword>
<reference evidence="2 3" key="1">
    <citation type="journal article" date="2019" name="Commun. Biol.">
        <title>The bagworm genome reveals a unique fibroin gene that provides high tensile strength.</title>
        <authorList>
            <person name="Kono N."/>
            <person name="Nakamura H."/>
            <person name="Ohtoshi R."/>
            <person name="Tomita M."/>
            <person name="Numata K."/>
            <person name="Arakawa K."/>
        </authorList>
    </citation>
    <scope>NUCLEOTIDE SEQUENCE [LARGE SCALE GENOMIC DNA]</scope>
</reference>
<gene>
    <name evidence="2" type="ORF">EVAR_75386_1</name>
</gene>
<organism evidence="2 3">
    <name type="scientific">Eumeta variegata</name>
    <name type="common">Bagworm moth</name>
    <name type="synonym">Eumeta japonica</name>
    <dbReference type="NCBI Taxonomy" id="151549"/>
    <lineage>
        <taxon>Eukaryota</taxon>
        <taxon>Metazoa</taxon>
        <taxon>Ecdysozoa</taxon>
        <taxon>Arthropoda</taxon>
        <taxon>Hexapoda</taxon>
        <taxon>Insecta</taxon>
        <taxon>Pterygota</taxon>
        <taxon>Neoptera</taxon>
        <taxon>Endopterygota</taxon>
        <taxon>Lepidoptera</taxon>
        <taxon>Glossata</taxon>
        <taxon>Ditrysia</taxon>
        <taxon>Tineoidea</taxon>
        <taxon>Psychidae</taxon>
        <taxon>Oiketicinae</taxon>
        <taxon>Eumeta</taxon>
    </lineage>
</organism>
<comment type="caution">
    <text evidence="2">The sequence shown here is derived from an EMBL/GenBank/DDBJ whole genome shotgun (WGS) entry which is preliminary data.</text>
</comment>
<evidence type="ECO:0000313" key="2">
    <source>
        <dbReference type="EMBL" id="GBP14790.1"/>
    </source>
</evidence>
<proteinExistence type="predicted"/>
<evidence type="ECO:0000313" key="3">
    <source>
        <dbReference type="Proteomes" id="UP000299102"/>
    </source>
</evidence>
<feature type="compositionally biased region" description="Basic residues" evidence="1">
    <location>
        <begin position="1"/>
        <end position="11"/>
    </location>
</feature>
<dbReference type="Proteomes" id="UP000299102">
    <property type="component" value="Unassembled WGS sequence"/>
</dbReference>
<feature type="compositionally biased region" description="Low complexity" evidence="1">
    <location>
        <begin position="12"/>
        <end position="24"/>
    </location>
</feature>
<dbReference type="AlphaFoldDB" id="A0A4C1TMF3"/>
<name>A0A4C1TMF3_EUMVA</name>
<sequence length="84" mass="9055">MLPRHGPRAARRAVGGPARPVPGGRPAEEFVTFTNLIVVHINGEQISLVGEIRLLGLTIDRKLTFIPNVAKACKKATNIYKGLA</sequence>
<dbReference type="EMBL" id="BGZK01000067">
    <property type="protein sequence ID" value="GBP14790.1"/>
    <property type="molecule type" value="Genomic_DNA"/>
</dbReference>